<keyword evidence="1" id="KW-0472">Membrane</keyword>
<sequence length="144" mass="15749">MKNNSMPKAPGVSMLEVMIIVVVLAILVSFAAPGYFKTLEKSRSAEPQAVLPLIYREIKAASEDGVTLPANFTPCDASWANLNIDDPNLSARAWFSYWIDTSTSTAVARRRNNPRAACSANVNAARFLQIDLLTGNITKSPEYQ</sequence>
<evidence type="ECO:0000256" key="1">
    <source>
        <dbReference type="SAM" id="Phobius"/>
    </source>
</evidence>
<dbReference type="Proteomes" id="UP000229641">
    <property type="component" value="Unassembled WGS sequence"/>
</dbReference>
<reference evidence="2 3" key="1">
    <citation type="submission" date="2017-09" db="EMBL/GenBank/DDBJ databases">
        <title>Depth-based differentiation of microbial function through sediment-hosted aquifers and enrichment of novel symbionts in the deep terrestrial subsurface.</title>
        <authorList>
            <person name="Probst A.J."/>
            <person name="Ladd B."/>
            <person name="Jarett J.K."/>
            <person name="Geller-Mcgrath D.E."/>
            <person name="Sieber C.M."/>
            <person name="Emerson J.B."/>
            <person name="Anantharaman K."/>
            <person name="Thomas B.C."/>
            <person name="Malmstrom R."/>
            <person name="Stieglmeier M."/>
            <person name="Klingl A."/>
            <person name="Woyke T."/>
            <person name="Ryan C.M."/>
            <person name="Banfield J.F."/>
        </authorList>
    </citation>
    <scope>NUCLEOTIDE SEQUENCE [LARGE SCALE GENOMIC DNA]</scope>
    <source>
        <strain evidence="2">CG11_big_fil_rev_8_21_14_0_20_42_13</strain>
    </source>
</reference>
<accession>A0A2H0LW00</accession>
<evidence type="ECO:0008006" key="4">
    <source>
        <dbReference type="Google" id="ProtNLM"/>
    </source>
</evidence>
<dbReference type="EMBL" id="PCWA01000096">
    <property type="protein sequence ID" value="PIQ88561.1"/>
    <property type="molecule type" value="Genomic_DNA"/>
</dbReference>
<keyword evidence="1" id="KW-1133">Transmembrane helix</keyword>
<gene>
    <name evidence="2" type="ORF">COV72_07435</name>
</gene>
<organism evidence="2 3">
    <name type="scientific">Candidatus Ghiorseimicrobium undicola</name>
    <dbReference type="NCBI Taxonomy" id="1974746"/>
    <lineage>
        <taxon>Bacteria</taxon>
        <taxon>Pseudomonadati</taxon>
        <taxon>Candidatus Omnitrophota</taxon>
        <taxon>Candidatus Ghiorseimicrobium</taxon>
    </lineage>
</organism>
<dbReference type="SUPFAM" id="SSF54523">
    <property type="entry name" value="Pili subunits"/>
    <property type="match status" value="1"/>
</dbReference>
<protein>
    <recommendedName>
        <fullName evidence="4">Prepilin-type N-terminal cleavage/methylation domain-containing protein</fullName>
    </recommendedName>
</protein>
<dbReference type="InterPro" id="IPR045584">
    <property type="entry name" value="Pilin-like"/>
</dbReference>
<proteinExistence type="predicted"/>
<dbReference type="Gene3D" id="3.30.700.10">
    <property type="entry name" value="Glycoprotein, Type 4 Pilin"/>
    <property type="match status" value="1"/>
</dbReference>
<dbReference type="AlphaFoldDB" id="A0A2H0LW00"/>
<evidence type="ECO:0000313" key="3">
    <source>
        <dbReference type="Proteomes" id="UP000229641"/>
    </source>
</evidence>
<comment type="caution">
    <text evidence="2">The sequence shown here is derived from an EMBL/GenBank/DDBJ whole genome shotgun (WGS) entry which is preliminary data.</text>
</comment>
<name>A0A2H0LW00_9BACT</name>
<keyword evidence="1" id="KW-0812">Transmembrane</keyword>
<evidence type="ECO:0000313" key="2">
    <source>
        <dbReference type="EMBL" id="PIQ88561.1"/>
    </source>
</evidence>
<feature type="transmembrane region" description="Helical" evidence="1">
    <location>
        <begin position="12"/>
        <end position="36"/>
    </location>
</feature>